<reference evidence="4" key="1">
    <citation type="journal article" date="2019" name="Int. J. Syst. Evol. Microbiol.">
        <title>The Global Catalogue of Microorganisms (GCM) 10K type strain sequencing project: providing services to taxonomists for standard genome sequencing and annotation.</title>
        <authorList>
            <consortium name="The Broad Institute Genomics Platform"/>
            <consortium name="The Broad Institute Genome Sequencing Center for Infectious Disease"/>
            <person name="Wu L."/>
            <person name="Ma J."/>
        </authorList>
    </citation>
    <scope>NUCLEOTIDE SEQUENCE [LARGE SCALE GENOMIC DNA]</scope>
    <source>
        <strain evidence="4">CGMCC 1.19062</strain>
    </source>
</reference>
<keyword evidence="1" id="KW-0472">Membrane</keyword>
<protein>
    <submittedName>
        <fullName evidence="3">PepSY-associated TM helix domain-containing protein</fullName>
    </submittedName>
</protein>
<keyword evidence="4" id="KW-1185">Reference proteome</keyword>
<dbReference type="PANTHER" id="PTHR34219:SF1">
    <property type="entry name" value="PEPSY DOMAIN-CONTAINING PROTEIN"/>
    <property type="match status" value="1"/>
</dbReference>
<evidence type="ECO:0000313" key="4">
    <source>
        <dbReference type="Proteomes" id="UP001597295"/>
    </source>
</evidence>
<gene>
    <name evidence="3" type="ORF">ACFSM5_08345</name>
</gene>
<dbReference type="RefSeq" id="WP_379875863.1">
    <property type="nucleotide sequence ID" value="NZ_JBHUIP010000006.1"/>
</dbReference>
<sequence>MTPVSATATGSPTMSSLYRAVWRWHFYAGLLVLPFLMVLAITGGLYLFKDEIENTVYRDLKQVEQRASAPMPASRLIEAAMAAQAGTALKITMPATPTASAEVTVGTDAGKIAVYVDPYDAKVLGSLPDRGTIMWTIRRLHSLDFFGPIANGAIEIAGGWSILLVLTGIYLWWPRGQSGGVVTVRTKAARRTFWRDIHAVTGAFVGVFILFLAITGMPWSIVWGDRVNEWANSANFGYPEGVYVGVPISDEHAAHVTGTSTWSTEQARMPLSTGDGGKVGVDTIVAQLATLKIAPGYALALPKGSEGVYSATVYPDDVTGQRIVHLDQYTGEPLIDMSYADYGVGAKAMEWGISVHMGQEYGLTNQIVLAVACLGMVLLSVSAGVMWWKRRPAGSLGVPPMPREKRLLWGVLAILAVGGILYPLVGASLIVIVLIDMLLFQRGGRRAMA</sequence>
<feature type="transmembrane region" description="Helical" evidence="1">
    <location>
        <begin position="407"/>
        <end position="440"/>
    </location>
</feature>
<comment type="caution">
    <text evidence="3">The sequence shown here is derived from an EMBL/GenBank/DDBJ whole genome shotgun (WGS) entry which is preliminary data.</text>
</comment>
<accession>A0ABW5DPP3</accession>
<dbReference type="InterPro" id="IPR025711">
    <property type="entry name" value="PepSY"/>
</dbReference>
<dbReference type="Pfam" id="PF03413">
    <property type="entry name" value="PepSY"/>
    <property type="match status" value="1"/>
</dbReference>
<organism evidence="3 4">
    <name type="scientific">Lacibacterium aquatile</name>
    <dbReference type="NCBI Taxonomy" id="1168082"/>
    <lineage>
        <taxon>Bacteria</taxon>
        <taxon>Pseudomonadati</taxon>
        <taxon>Pseudomonadota</taxon>
        <taxon>Alphaproteobacteria</taxon>
        <taxon>Rhodospirillales</taxon>
        <taxon>Rhodospirillaceae</taxon>
    </lineage>
</organism>
<feature type="domain" description="PepSY" evidence="2">
    <location>
        <begin position="71"/>
        <end position="126"/>
    </location>
</feature>
<evidence type="ECO:0000259" key="2">
    <source>
        <dbReference type="Pfam" id="PF03413"/>
    </source>
</evidence>
<dbReference type="Pfam" id="PF03929">
    <property type="entry name" value="PepSY_TM"/>
    <property type="match status" value="1"/>
</dbReference>
<proteinExistence type="predicted"/>
<evidence type="ECO:0000313" key="3">
    <source>
        <dbReference type="EMBL" id="MFD2262894.1"/>
    </source>
</evidence>
<keyword evidence="1" id="KW-0812">Transmembrane</keyword>
<evidence type="ECO:0000256" key="1">
    <source>
        <dbReference type="SAM" id="Phobius"/>
    </source>
</evidence>
<keyword evidence="1" id="KW-1133">Transmembrane helix</keyword>
<name>A0ABW5DPP3_9PROT</name>
<feature type="transmembrane region" description="Helical" evidence="1">
    <location>
        <begin position="193"/>
        <end position="214"/>
    </location>
</feature>
<dbReference type="PANTHER" id="PTHR34219">
    <property type="entry name" value="IRON-REGULATED INNER MEMBRANE PROTEIN-RELATED"/>
    <property type="match status" value="1"/>
</dbReference>
<feature type="transmembrane region" description="Helical" evidence="1">
    <location>
        <begin position="24"/>
        <end position="48"/>
    </location>
</feature>
<feature type="transmembrane region" description="Helical" evidence="1">
    <location>
        <begin position="145"/>
        <end position="173"/>
    </location>
</feature>
<dbReference type="Proteomes" id="UP001597295">
    <property type="component" value="Unassembled WGS sequence"/>
</dbReference>
<dbReference type="InterPro" id="IPR005625">
    <property type="entry name" value="PepSY-ass_TM"/>
</dbReference>
<feature type="transmembrane region" description="Helical" evidence="1">
    <location>
        <begin position="367"/>
        <end position="387"/>
    </location>
</feature>
<dbReference type="EMBL" id="JBHUIP010000006">
    <property type="protein sequence ID" value="MFD2262894.1"/>
    <property type="molecule type" value="Genomic_DNA"/>
</dbReference>